<protein>
    <submittedName>
        <fullName evidence="11">2Fe-2S iron-sulfur cluster-binding protein</fullName>
    </submittedName>
</protein>
<dbReference type="InterPro" id="IPR039261">
    <property type="entry name" value="FNR_nucleotide-bd"/>
</dbReference>
<evidence type="ECO:0000256" key="8">
    <source>
        <dbReference type="ARBA" id="ARBA00023014"/>
    </source>
</evidence>
<dbReference type="PROSITE" id="PS51085">
    <property type="entry name" value="2FE2S_FER_2"/>
    <property type="match status" value="1"/>
</dbReference>
<dbReference type="Gene3D" id="3.40.50.80">
    <property type="entry name" value="Nucleotide-binding domain of ferredoxin-NADP reductase (FNR) module"/>
    <property type="match status" value="1"/>
</dbReference>
<gene>
    <name evidence="11" type="ORF">ACFYXQ_35080</name>
</gene>
<dbReference type="SUPFAM" id="SSF52343">
    <property type="entry name" value="Ferredoxin reductase-like, C-terminal NADP-linked domain"/>
    <property type="match status" value="1"/>
</dbReference>
<dbReference type="PRINTS" id="PR00371">
    <property type="entry name" value="FPNCR"/>
</dbReference>
<keyword evidence="5" id="KW-0274">FAD</keyword>
<evidence type="ECO:0000313" key="12">
    <source>
        <dbReference type="Proteomes" id="UP001601992"/>
    </source>
</evidence>
<keyword evidence="4" id="KW-0479">Metal-binding</keyword>
<evidence type="ECO:0000256" key="1">
    <source>
        <dbReference type="ARBA" id="ARBA00001974"/>
    </source>
</evidence>
<keyword evidence="12" id="KW-1185">Reference proteome</keyword>
<dbReference type="Proteomes" id="UP001601992">
    <property type="component" value="Unassembled WGS sequence"/>
</dbReference>
<dbReference type="Pfam" id="PF00111">
    <property type="entry name" value="Fer2"/>
    <property type="match status" value="1"/>
</dbReference>
<accession>A0ABW6S9M7</accession>
<dbReference type="InterPro" id="IPR050415">
    <property type="entry name" value="MRET"/>
</dbReference>
<name>A0ABW6S9M7_9NOCA</name>
<keyword evidence="8" id="KW-0411">Iron-sulfur</keyword>
<dbReference type="InterPro" id="IPR036010">
    <property type="entry name" value="2Fe-2S_ferredoxin-like_sf"/>
</dbReference>
<evidence type="ECO:0000256" key="6">
    <source>
        <dbReference type="ARBA" id="ARBA00023002"/>
    </source>
</evidence>
<keyword evidence="6" id="KW-0560">Oxidoreductase</keyword>
<dbReference type="RefSeq" id="WP_040822092.1">
    <property type="nucleotide sequence ID" value="NZ_JBIAQY010000016.1"/>
</dbReference>
<dbReference type="Pfam" id="PF00175">
    <property type="entry name" value="NAD_binding_1"/>
    <property type="match status" value="1"/>
</dbReference>
<dbReference type="EMBL" id="JBIAQY010000016">
    <property type="protein sequence ID" value="MFF3573001.1"/>
    <property type="molecule type" value="Genomic_DNA"/>
</dbReference>
<dbReference type="InterPro" id="IPR001433">
    <property type="entry name" value="OxRdtase_FAD/NAD-bd"/>
</dbReference>
<dbReference type="CDD" id="cd00207">
    <property type="entry name" value="fer2"/>
    <property type="match status" value="1"/>
</dbReference>
<evidence type="ECO:0000256" key="2">
    <source>
        <dbReference type="ARBA" id="ARBA00022630"/>
    </source>
</evidence>
<feature type="domain" description="FAD-binding FR-type" evidence="10">
    <location>
        <begin position="5"/>
        <end position="114"/>
    </location>
</feature>
<evidence type="ECO:0000256" key="7">
    <source>
        <dbReference type="ARBA" id="ARBA00023004"/>
    </source>
</evidence>
<organism evidence="11 12">
    <name type="scientific">Nocardia jiangxiensis</name>
    <dbReference type="NCBI Taxonomy" id="282685"/>
    <lineage>
        <taxon>Bacteria</taxon>
        <taxon>Bacillati</taxon>
        <taxon>Actinomycetota</taxon>
        <taxon>Actinomycetes</taxon>
        <taxon>Mycobacteriales</taxon>
        <taxon>Nocardiaceae</taxon>
        <taxon>Nocardia</taxon>
    </lineage>
</organism>
<dbReference type="Pfam" id="PF00970">
    <property type="entry name" value="FAD_binding_6"/>
    <property type="match status" value="1"/>
</dbReference>
<dbReference type="PROSITE" id="PS00197">
    <property type="entry name" value="2FE2S_FER_1"/>
    <property type="match status" value="1"/>
</dbReference>
<dbReference type="InterPro" id="IPR017938">
    <property type="entry name" value="Riboflavin_synthase-like_b-brl"/>
</dbReference>
<dbReference type="SUPFAM" id="SSF54292">
    <property type="entry name" value="2Fe-2S ferredoxin-like"/>
    <property type="match status" value="1"/>
</dbReference>
<keyword evidence="3" id="KW-0001">2Fe-2S</keyword>
<comment type="caution">
    <text evidence="11">The sequence shown here is derived from an EMBL/GenBank/DDBJ whole genome shotgun (WGS) entry which is preliminary data.</text>
</comment>
<evidence type="ECO:0000256" key="5">
    <source>
        <dbReference type="ARBA" id="ARBA00022827"/>
    </source>
</evidence>
<proteinExistence type="predicted"/>
<dbReference type="PROSITE" id="PS51384">
    <property type="entry name" value="FAD_FR"/>
    <property type="match status" value="1"/>
</dbReference>
<sequence>MTQILQEQLGHLVGVREVIDETADAKTIVLEIPHTLREKFSYRPGQFLTVRIPSDTVGGVGRCYSLASSPDVDDHLCVTVKRTAGGYGSNWLCDNVVAGDQLRVLAPTGTFTPSDITADLVLFAAGSGITPVMSILKSALAQSDSHIALFYANRDAASVIFDAELRRLAQQHPDRLAVAYWLEAERGMPDQAGLAGFAGAFSGRDAFLCGPAPFMDLTRRVLRSVGFDARDVHAEEFVSLSGDPFVPTVQADSGGAVATAVVRLDGRTHTVNWPTSANLIDVLLAEGIDAPFSCRSGECGSCTATLAAGLVEMENSDALDPDDVADGYILACQARPVSPSVEIEF</sequence>
<dbReference type="InterPro" id="IPR012675">
    <property type="entry name" value="Beta-grasp_dom_sf"/>
</dbReference>
<dbReference type="InterPro" id="IPR001709">
    <property type="entry name" value="Flavoprot_Pyr_Nucl_cyt_Rdtase"/>
</dbReference>
<dbReference type="Gene3D" id="2.40.30.10">
    <property type="entry name" value="Translation factors"/>
    <property type="match status" value="1"/>
</dbReference>
<dbReference type="InterPro" id="IPR017927">
    <property type="entry name" value="FAD-bd_FR_type"/>
</dbReference>
<keyword evidence="7" id="KW-0408">Iron</keyword>
<dbReference type="Gene3D" id="3.10.20.30">
    <property type="match status" value="1"/>
</dbReference>
<dbReference type="CDD" id="cd06214">
    <property type="entry name" value="PA_degradation_oxidoreductase_like"/>
    <property type="match status" value="1"/>
</dbReference>
<dbReference type="SUPFAM" id="SSF63380">
    <property type="entry name" value="Riboflavin synthase domain-like"/>
    <property type="match status" value="1"/>
</dbReference>
<evidence type="ECO:0000259" key="10">
    <source>
        <dbReference type="PROSITE" id="PS51384"/>
    </source>
</evidence>
<evidence type="ECO:0000313" key="11">
    <source>
        <dbReference type="EMBL" id="MFF3573001.1"/>
    </source>
</evidence>
<dbReference type="PANTHER" id="PTHR47354">
    <property type="entry name" value="NADH OXIDOREDUCTASE HCR"/>
    <property type="match status" value="1"/>
</dbReference>
<dbReference type="InterPro" id="IPR008333">
    <property type="entry name" value="Cbr1-like_FAD-bd_dom"/>
</dbReference>
<evidence type="ECO:0000259" key="9">
    <source>
        <dbReference type="PROSITE" id="PS51085"/>
    </source>
</evidence>
<reference evidence="11 12" key="1">
    <citation type="submission" date="2024-10" db="EMBL/GenBank/DDBJ databases">
        <title>The Natural Products Discovery Center: Release of the First 8490 Sequenced Strains for Exploring Actinobacteria Biosynthetic Diversity.</title>
        <authorList>
            <person name="Kalkreuter E."/>
            <person name="Kautsar S.A."/>
            <person name="Yang D."/>
            <person name="Bader C.D."/>
            <person name="Teijaro C.N."/>
            <person name="Fluegel L."/>
            <person name="Davis C.M."/>
            <person name="Simpson J.R."/>
            <person name="Lauterbach L."/>
            <person name="Steele A.D."/>
            <person name="Gui C."/>
            <person name="Meng S."/>
            <person name="Li G."/>
            <person name="Viehrig K."/>
            <person name="Ye F."/>
            <person name="Su P."/>
            <person name="Kiefer A.F."/>
            <person name="Nichols A."/>
            <person name="Cepeda A.J."/>
            <person name="Yan W."/>
            <person name="Fan B."/>
            <person name="Jiang Y."/>
            <person name="Adhikari A."/>
            <person name="Zheng C.-J."/>
            <person name="Schuster L."/>
            <person name="Cowan T.M."/>
            <person name="Smanski M.J."/>
            <person name="Chevrette M.G."/>
            <person name="De Carvalho L.P.S."/>
            <person name="Shen B."/>
        </authorList>
    </citation>
    <scope>NUCLEOTIDE SEQUENCE [LARGE SCALE GENOMIC DNA]</scope>
    <source>
        <strain evidence="11 12">NPDC002593</strain>
    </source>
</reference>
<dbReference type="InterPro" id="IPR006058">
    <property type="entry name" value="2Fe2S_fd_BS"/>
</dbReference>
<dbReference type="PANTHER" id="PTHR47354:SF8">
    <property type="entry name" value="1,2-PHENYLACETYL-COA EPOXIDASE, SUBUNIT E"/>
    <property type="match status" value="1"/>
</dbReference>
<evidence type="ECO:0000256" key="4">
    <source>
        <dbReference type="ARBA" id="ARBA00022723"/>
    </source>
</evidence>
<dbReference type="InterPro" id="IPR001041">
    <property type="entry name" value="2Fe-2S_ferredoxin-type"/>
</dbReference>
<dbReference type="PRINTS" id="PR00410">
    <property type="entry name" value="PHEHYDRXLASE"/>
</dbReference>
<feature type="domain" description="2Fe-2S ferredoxin-type" evidence="9">
    <location>
        <begin position="258"/>
        <end position="345"/>
    </location>
</feature>
<evidence type="ECO:0000256" key="3">
    <source>
        <dbReference type="ARBA" id="ARBA00022714"/>
    </source>
</evidence>
<keyword evidence="2" id="KW-0285">Flavoprotein</keyword>
<comment type="cofactor">
    <cofactor evidence="1">
        <name>FAD</name>
        <dbReference type="ChEBI" id="CHEBI:57692"/>
    </cofactor>
</comment>